<evidence type="ECO:0000256" key="3">
    <source>
        <dbReference type="ARBA" id="ARBA00022723"/>
    </source>
</evidence>
<evidence type="ECO:0000256" key="5">
    <source>
        <dbReference type="ARBA" id="ARBA00022842"/>
    </source>
</evidence>
<evidence type="ECO:0000256" key="1">
    <source>
        <dbReference type="ARBA" id="ARBA00001936"/>
    </source>
</evidence>
<sequence length="210" mass="24916">MNNQQFARRQPNFIGEEHIRKYAVLVPIIKTEKRLCILFERRANHLRIGPLEISFPGGKLEKNETIQACAIRETMEELNIHQNQVEIIGPGDVFFSPFSLIIYPYLGVINDYKDTFSEDEVENIIKIPLKFFMNHSPDHFRSELINHPPKDFPYEWIPYGRDYPWSKGSYDLYFYHYQETIIWGITAHIVKSMVSLIQDYQLFKTDLIRN</sequence>
<dbReference type="GO" id="GO:0016798">
    <property type="term" value="F:hydrolase activity, acting on glycosyl bonds"/>
    <property type="evidence" value="ECO:0007669"/>
    <property type="project" value="UniProtKB-KW"/>
</dbReference>
<accession>U2FDG8</accession>
<keyword evidence="4 8" id="KW-0378">Hydrolase</keyword>
<dbReference type="InParanoid" id="U2FDG8"/>
<dbReference type="CDD" id="cd03426">
    <property type="entry name" value="NUDIX_CoAse_Nudt7"/>
    <property type="match status" value="1"/>
</dbReference>
<dbReference type="Proteomes" id="UP000005707">
    <property type="component" value="Unassembled WGS sequence"/>
</dbReference>
<evidence type="ECO:0000256" key="2">
    <source>
        <dbReference type="ARBA" id="ARBA00001946"/>
    </source>
</evidence>
<protein>
    <submittedName>
        <fullName evidence="8">A-G-specific adenine glycosylase protein</fullName>
        <ecNumber evidence="8">3.2.2.-</ecNumber>
    </submittedName>
</protein>
<gene>
    <name evidence="8" type="ORF">HLPCO_002968</name>
</gene>
<dbReference type="InterPro" id="IPR045121">
    <property type="entry name" value="CoAse"/>
</dbReference>
<keyword evidence="6" id="KW-0464">Manganese</keyword>
<keyword evidence="8" id="KW-0326">Glycosidase</keyword>
<dbReference type="AlphaFoldDB" id="U2FDG8"/>
<reference evidence="8 9" key="2">
    <citation type="journal article" date="2013" name="PLoS ONE">
        <title>INDIGO - INtegrated Data Warehouse of MIcrobial GenOmes with Examples from the Red Sea Extremophiles.</title>
        <authorList>
            <person name="Alam I."/>
            <person name="Antunes A."/>
            <person name="Kamau A.A."/>
            <person name="Ba Alawi W."/>
            <person name="Kalkatawi M."/>
            <person name="Stingl U."/>
            <person name="Bajic V.B."/>
        </authorList>
    </citation>
    <scope>NUCLEOTIDE SEQUENCE [LARGE SCALE GENOMIC DNA]</scope>
    <source>
        <strain evidence="8 9">SSD-17B</strain>
    </source>
</reference>
<proteinExistence type="predicted"/>
<comment type="cofactor">
    <cofactor evidence="1">
        <name>Mn(2+)</name>
        <dbReference type="ChEBI" id="CHEBI:29035"/>
    </cofactor>
</comment>
<dbReference type="PROSITE" id="PS51462">
    <property type="entry name" value="NUDIX"/>
    <property type="match status" value="1"/>
</dbReference>
<dbReference type="GO" id="GO:0010945">
    <property type="term" value="F:coenzyme A diphosphatase activity"/>
    <property type="evidence" value="ECO:0007669"/>
    <property type="project" value="InterPro"/>
</dbReference>
<dbReference type="EMBL" id="AFNU02000019">
    <property type="protein sequence ID" value="ERJ11015.1"/>
    <property type="molecule type" value="Genomic_DNA"/>
</dbReference>
<dbReference type="PROSITE" id="PS00893">
    <property type="entry name" value="NUDIX_BOX"/>
    <property type="match status" value="1"/>
</dbReference>
<keyword evidence="5" id="KW-0460">Magnesium</keyword>
<evidence type="ECO:0000256" key="6">
    <source>
        <dbReference type="ARBA" id="ARBA00023211"/>
    </source>
</evidence>
<dbReference type="PANTHER" id="PTHR12992:SF11">
    <property type="entry name" value="MITOCHONDRIAL COENZYME A DIPHOSPHATASE NUDT8"/>
    <property type="match status" value="1"/>
</dbReference>
<dbReference type="RefSeq" id="WP_008825514.1">
    <property type="nucleotide sequence ID" value="NZ_AFNU02000019.1"/>
</dbReference>
<dbReference type="SUPFAM" id="SSF55811">
    <property type="entry name" value="Nudix"/>
    <property type="match status" value="1"/>
</dbReference>
<evidence type="ECO:0000256" key="4">
    <source>
        <dbReference type="ARBA" id="ARBA00022801"/>
    </source>
</evidence>
<dbReference type="STRING" id="1033810.HLPCO_002968"/>
<reference evidence="8 9" key="1">
    <citation type="journal article" date="2011" name="J. Bacteriol.">
        <title>Genome sequence of Haloplasma contractile, an unusual contractile bacterium from a deep-sea anoxic brine lake.</title>
        <authorList>
            <person name="Antunes A."/>
            <person name="Alam I."/>
            <person name="El Dorry H."/>
            <person name="Siam R."/>
            <person name="Robertson A."/>
            <person name="Bajic V.B."/>
            <person name="Stingl U."/>
        </authorList>
    </citation>
    <scope>NUCLEOTIDE SEQUENCE [LARGE SCALE GENOMIC DNA]</scope>
    <source>
        <strain evidence="8 9">SSD-17B</strain>
    </source>
</reference>
<dbReference type="GO" id="GO:0046872">
    <property type="term" value="F:metal ion binding"/>
    <property type="evidence" value="ECO:0007669"/>
    <property type="project" value="UniProtKB-KW"/>
</dbReference>
<dbReference type="Gene3D" id="3.90.79.10">
    <property type="entry name" value="Nucleoside Triphosphate Pyrophosphohydrolase"/>
    <property type="match status" value="1"/>
</dbReference>
<dbReference type="InterPro" id="IPR000086">
    <property type="entry name" value="NUDIX_hydrolase_dom"/>
</dbReference>
<comment type="cofactor">
    <cofactor evidence="2">
        <name>Mg(2+)</name>
        <dbReference type="ChEBI" id="CHEBI:18420"/>
    </cofactor>
</comment>
<evidence type="ECO:0000259" key="7">
    <source>
        <dbReference type="PROSITE" id="PS51462"/>
    </source>
</evidence>
<name>U2FDG8_9MOLU</name>
<dbReference type="InterPro" id="IPR015797">
    <property type="entry name" value="NUDIX_hydrolase-like_dom_sf"/>
</dbReference>
<keyword evidence="3" id="KW-0479">Metal-binding</keyword>
<evidence type="ECO:0000313" key="9">
    <source>
        <dbReference type="Proteomes" id="UP000005707"/>
    </source>
</evidence>
<evidence type="ECO:0000313" key="8">
    <source>
        <dbReference type="EMBL" id="ERJ11015.1"/>
    </source>
</evidence>
<dbReference type="Pfam" id="PF00293">
    <property type="entry name" value="NUDIX"/>
    <property type="match status" value="1"/>
</dbReference>
<dbReference type="InterPro" id="IPR020084">
    <property type="entry name" value="NUDIX_hydrolase_CS"/>
</dbReference>
<comment type="caution">
    <text evidence="8">The sequence shown here is derived from an EMBL/GenBank/DDBJ whole genome shotgun (WGS) entry which is preliminary data.</text>
</comment>
<dbReference type="EC" id="3.2.2.-" evidence="8"/>
<feature type="domain" description="Nudix hydrolase" evidence="7">
    <location>
        <begin position="19"/>
        <end position="159"/>
    </location>
</feature>
<dbReference type="OrthoDB" id="9802805at2"/>
<organism evidence="8 9">
    <name type="scientific">Haloplasma contractile SSD-17B</name>
    <dbReference type="NCBI Taxonomy" id="1033810"/>
    <lineage>
        <taxon>Bacteria</taxon>
        <taxon>Bacillati</taxon>
        <taxon>Mycoplasmatota</taxon>
        <taxon>Mollicutes</taxon>
        <taxon>Haloplasmatales</taxon>
        <taxon>Haloplasmataceae</taxon>
        <taxon>Haloplasma</taxon>
    </lineage>
</organism>
<keyword evidence="9" id="KW-1185">Reference proteome</keyword>
<dbReference type="eggNOG" id="COG0494">
    <property type="taxonomic scope" value="Bacteria"/>
</dbReference>
<dbReference type="PANTHER" id="PTHR12992">
    <property type="entry name" value="NUDIX HYDROLASE"/>
    <property type="match status" value="1"/>
</dbReference>